<dbReference type="RefSeq" id="WP_330087366.1">
    <property type="nucleotide sequence ID" value="NZ_JAUGZK010000004.1"/>
</dbReference>
<evidence type="ECO:0000256" key="3">
    <source>
        <dbReference type="ARBA" id="ARBA00014754"/>
    </source>
</evidence>
<keyword evidence="8" id="KW-0966">Cell projection</keyword>
<keyword evidence="8" id="KW-0282">Flagellum</keyword>
<dbReference type="PANTHER" id="PTHR36307">
    <property type="entry name" value="FLAGELLA BASAL BODY P-RING FORMATION PROTEIN FLGA"/>
    <property type="match status" value="1"/>
</dbReference>
<keyword evidence="9" id="KW-1185">Reference proteome</keyword>
<dbReference type="InterPro" id="IPR013974">
    <property type="entry name" value="SAF"/>
</dbReference>
<dbReference type="InterPro" id="IPR041231">
    <property type="entry name" value="FlgA_N"/>
</dbReference>
<dbReference type="InterPro" id="IPR017585">
    <property type="entry name" value="SAF_FlgA"/>
</dbReference>
<keyword evidence="4" id="KW-0732">Signal</keyword>
<organism evidence="8 9">
    <name type="scientific">Alkalimonas mucilaginosa</name>
    <dbReference type="NCBI Taxonomy" id="3057676"/>
    <lineage>
        <taxon>Bacteria</taxon>
        <taxon>Pseudomonadati</taxon>
        <taxon>Pseudomonadota</taxon>
        <taxon>Gammaproteobacteria</taxon>
        <taxon>Alkalimonas</taxon>
    </lineage>
</organism>
<feature type="domain" description="SAF" evidence="7">
    <location>
        <begin position="134"/>
        <end position="196"/>
    </location>
</feature>
<evidence type="ECO:0000259" key="7">
    <source>
        <dbReference type="SMART" id="SM00858"/>
    </source>
</evidence>
<dbReference type="PANTHER" id="PTHR36307:SF1">
    <property type="entry name" value="FLAGELLA BASAL BODY P-RING FORMATION PROTEIN FLGA"/>
    <property type="match status" value="1"/>
</dbReference>
<proteinExistence type="inferred from homology"/>
<dbReference type="EMBL" id="JAUGZK010000004">
    <property type="protein sequence ID" value="MEE2024028.1"/>
    <property type="molecule type" value="Genomic_DNA"/>
</dbReference>
<evidence type="ECO:0000313" key="8">
    <source>
        <dbReference type="EMBL" id="MEE2024028.1"/>
    </source>
</evidence>
<dbReference type="Gene3D" id="2.30.30.760">
    <property type="match status" value="1"/>
</dbReference>
<comment type="similarity">
    <text evidence="2">Belongs to the FlgA family.</text>
</comment>
<accession>A0ABU7JEA9</accession>
<dbReference type="SMART" id="SM00858">
    <property type="entry name" value="SAF"/>
    <property type="match status" value="1"/>
</dbReference>
<evidence type="ECO:0000256" key="6">
    <source>
        <dbReference type="ARBA" id="ARBA00025643"/>
    </source>
</evidence>
<comment type="function">
    <text evidence="6">Involved in the assembly process of the P-ring formation. It may associate with FlgF on the rod constituting a structure essential for the P-ring assembly or may act as a modulator protein for the P-ring assembly.</text>
</comment>
<keyword evidence="8" id="KW-0969">Cilium</keyword>
<dbReference type="NCBIfam" id="TIGR03170">
    <property type="entry name" value="flgA_cterm"/>
    <property type="match status" value="1"/>
</dbReference>
<sequence length="260" mass="29007">MNYYRFSTIQPQKAEAVLPLRKRRILPALQWVALWCLLWLALLPVATAATIEMQLQQHVEQELTQFLQQLGRPAQQQDIQLTVPAAVASSQCDNLQISRRQQQEPPLGRVSYTLSCSSPQRWQSRATARVELWLELVVAGRTLERDEVLTQDMLSLQSLPISSIRRGLEFDSDALLGMTVRRRINLGSPVSRHLLHANWLVQKGAQVTVQFSGEGFAVSTRALALSNGQLGERISVQNLSSGQIIDAIVVGADLVETGHK</sequence>
<dbReference type="InterPro" id="IPR039246">
    <property type="entry name" value="Flagellar_FlgA"/>
</dbReference>
<keyword evidence="5" id="KW-0574">Periplasm</keyword>
<name>A0ABU7JEA9_9GAMM</name>
<evidence type="ECO:0000256" key="2">
    <source>
        <dbReference type="ARBA" id="ARBA00010474"/>
    </source>
</evidence>
<evidence type="ECO:0000256" key="4">
    <source>
        <dbReference type="ARBA" id="ARBA00022729"/>
    </source>
</evidence>
<dbReference type="Gene3D" id="3.90.1210.10">
    <property type="entry name" value="Antifreeze-like/N-acetylneuraminic acid synthase C-terminal domain"/>
    <property type="match status" value="1"/>
</dbReference>
<gene>
    <name evidence="8" type="primary">flgA</name>
    <name evidence="8" type="ORF">QWF21_07190</name>
</gene>
<protein>
    <recommendedName>
        <fullName evidence="3">Flagella basal body P-ring formation protein FlgA</fullName>
    </recommendedName>
</protein>
<comment type="subcellular location">
    <subcellularLocation>
        <location evidence="1">Periplasm</location>
    </subcellularLocation>
</comment>
<dbReference type="Pfam" id="PF17656">
    <property type="entry name" value="ChapFlgA_N"/>
    <property type="match status" value="1"/>
</dbReference>
<evidence type="ECO:0000256" key="1">
    <source>
        <dbReference type="ARBA" id="ARBA00004418"/>
    </source>
</evidence>
<reference evidence="8 9" key="1">
    <citation type="submission" date="2023-06" db="EMBL/GenBank/DDBJ databases">
        <title>Alkalimonas sp., MEB004 an alkaliphilic bacterium isolated from Lonar Lake, India.</title>
        <authorList>
            <person name="Joshi A."/>
            <person name="Thite S."/>
        </authorList>
    </citation>
    <scope>NUCLEOTIDE SEQUENCE [LARGE SCALE GENOMIC DNA]</scope>
    <source>
        <strain evidence="8 9">MEB004</strain>
    </source>
</reference>
<dbReference type="CDD" id="cd11614">
    <property type="entry name" value="SAF_CpaB_FlgA_like"/>
    <property type="match status" value="1"/>
</dbReference>
<comment type="caution">
    <text evidence="8">The sequence shown here is derived from an EMBL/GenBank/DDBJ whole genome shotgun (WGS) entry which is preliminary data.</text>
</comment>
<evidence type="ECO:0000313" key="9">
    <source>
        <dbReference type="Proteomes" id="UP001339167"/>
    </source>
</evidence>
<evidence type="ECO:0000256" key="5">
    <source>
        <dbReference type="ARBA" id="ARBA00022764"/>
    </source>
</evidence>
<dbReference type="Pfam" id="PF13144">
    <property type="entry name" value="ChapFlgA"/>
    <property type="match status" value="1"/>
</dbReference>
<dbReference type="Proteomes" id="UP001339167">
    <property type="component" value="Unassembled WGS sequence"/>
</dbReference>